<dbReference type="PANTHER" id="PTHR30032:SF4">
    <property type="entry name" value="AMIDASE ENHANCER"/>
    <property type="match status" value="1"/>
</dbReference>
<dbReference type="InterPro" id="IPR051922">
    <property type="entry name" value="Bact_Sporulation_Assoc"/>
</dbReference>
<proteinExistence type="predicted"/>
<evidence type="ECO:0000313" key="2">
    <source>
        <dbReference type="EMBL" id="HJB90456.1"/>
    </source>
</evidence>
<reference evidence="2" key="2">
    <citation type="submission" date="2021-04" db="EMBL/GenBank/DDBJ databases">
        <authorList>
            <person name="Gilroy R."/>
        </authorList>
    </citation>
    <scope>NUCLEOTIDE SEQUENCE</scope>
    <source>
        <strain evidence="2">USAMLcec3-2134</strain>
    </source>
</reference>
<dbReference type="GO" id="GO:0030435">
    <property type="term" value="P:sporulation resulting in formation of a cellular spore"/>
    <property type="evidence" value="ECO:0007669"/>
    <property type="project" value="InterPro"/>
</dbReference>
<sequence>MNERAYIRRNRKPEGGRWAVMLRKGLILLAGCFVLLYLLGQTVEKIARPIQEKQGEFIPLQEAGNLAWLLADTAGQQDLPSASAEALLARLRELDASEGEGYLTWAQAEEILSFFPEGEEGWHGGAYGKRERVLAKDWFAWFDEARKTCDPDGRIRDLELTVLGAGGSVRRSDGTPLEETKAVSKEGEWTLFADRFRQENLRYIPLTAVERDGGLYAVRRVQGGGAELENAWIVEADREGLTCFWNGVEIAVTVPDGGTGDGADRMAELLSECGGSGEQVADLRFEGGYLSEIDCKEEKISGRLLSLRDGGARIEGQGFYPFSEDAKLYRLYGRMQLLDQADLRIGYSFTDFVLEDGEIVAALVSREEKMEKIRVLIRGSGYRNALHDSVSLQPDCACSVLAGETGEETAALAAGDTLTITADSPLFGAGDRIRIQPGIQTGRISLTGVERSQGVPSYRGSLELVKTDGKIAVINEVLLEEYLYAVVPSEMPSGYPLEALKSQAVCARTYAYSKMCRAGLPDYGAHVDDSSGFQVYNNIGETAETTRAVKETKGEVLYYRGEPAQTYYYSTSCGYGTDAGIWGGSGAQSCPYLMAQAINSQNMDLTVRAGQGQEDGAVAVMSAMSDQARILTDEAAFGSFLLEDQPSFYEREEPWYRWTYTVEKLDADVLSAAVAGRYAADPDGVLTLQADGTYRAADPPKLGRILDISVTDRGAGGVANGLLITGEGGAVRIETEHNIRYALCDGSAPVIRQDGSRADASSMLPSAFFTVSTFKENGIVVGYSLSGGGFGHGVGMSQNGAKRMALSGCDSDGILAFFYKGCDLQAVY</sequence>
<dbReference type="Pfam" id="PF08486">
    <property type="entry name" value="SpoIID"/>
    <property type="match status" value="1"/>
</dbReference>
<dbReference type="AlphaFoldDB" id="A0A9D2SCV9"/>
<organism evidence="2 3">
    <name type="scientific">Candidatus Eisenbergiella merdigallinarum</name>
    <dbReference type="NCBI Taxonomy" id="2838552"/>
    <lineage>
        <taxon>Bacteria</taxon>
        <taxon>Bacillati</taxon>
        <taxon>Bacillota</taxon>
        <taxon>Clostridia</taxon>
        <taxon>Lachnospirales</taxon>
        <taxon>Lachnospiraceae</taxon>
        <taxon>Eisenbergiella</taxon>
    </lineage>
</organism>
<reference evidence="2" key="1">
    <citation type="journal article" date="2021" name="PeerJ">
        <title>Extensive microbial diversity within the chicken gut microbiome revealed by metagenomics and culture.</title>
        <authorList>
            <person name="Gilroy R."/>
            <person name="Ravi A."/>
            <person name="Getino M."/>
            <person name="Pursley I."/>
            <person name="Horton D.L."/>
            <person name="Alikhan N.F."/>
            <person name="Baker D."/>
            <person name="Gharbi K."/>
            <person name="Hall N."/>
            <person name="Watson M."/>
            <person name="Adriaenssens E.M."/>
            <person name="Foster-Nyarko E."/>
            <person name="Jarju S."/>
            <person name="Secka A."/>
            <person name="Antonio M."/>
            <person name="Oren A."/>
            <person name="Chaudhuri R.R."/>
            <person name="La Ragione R."/>
            <person name="Hildebrand F."/>
            <person name="Pallen M.J."/>
        </authorList>
    </citation>
    <scope>NUCLEOTIDE SEQUENCE</scope>
    <source>
        <strain evidence="2">USAMLcec3-2134</strain>
    </source>
</reference>
<comment type="caution">
    <text evidence="2">The sequence shown here is derived from an EMBL/GenBank/DDBJ whole genome shotgun (WGS) entry which is preliminary data.</text>
</comment>
<dbReference type="NCBIfam" id="TIGR02669">
    <property type="entry name" value="SpoIID_LytB"/>
    <property type="match status" value="1"/>
</dbReference>
<dbReference type="InterPro" id="IPR013486">
    <property type="entry name" value="SpoIID/LytB"/>
</dbReference>
<accession>A0A9D2SCV9</accession>
<dbReference type="EMBL" id="DWXE01000010">
    <property type="protein sequence ID" value="HJB90456.1"/>
    <property type="molecule type" value="Genomic_DNA"/>
</dbReference>
<dbReference type="GO" id="GO:0030288">
    <property type="term" value="C:outer membrane-bounded periplasmic space"/>
    <property type="evidence" value="ECO:0007669"/>
    <property type="project" value="TreeGrafter"/>
</dbReference>
<name>A0A9D2SCV9_9FIRM</name>
<gene>
    <name evidence="2" type="ORF">H9763_03195</name>
</gene>
<feature type="domain" description="Sporulation stage II protein D amidase enhancer LytB N-terminal" evidence="1">
    <location>
        <begin position="468"/>
        <end position="559"/>
    </location>
</feature>
<dbReference type="InterPro" id="IPR013693">
    <property type="entry name" value="SpoIID/LytB_N"/>
</dbReference>
<dbReference type="Proteomes" id="UP000886883">
    <property type="component" value="Unassembled WGS sequence"/>
</dbReference>
<evidence type="ECO:0000259" key="1">
    <source>
        <dbReference type="Pfam" id="PF08486"/>
    </source>
</evidence>
<protein>
    <submittedName>
        <fullName evidence="2">SpoIID/LytB domain-containing protein</fullName>
    </submittedName>
</protein>
<dbReference type="PANTHER" id="PTHR30032">
    <property type="entry name" value="N-ACETYLMURAMOYL-L-ALANINE AMIDASE-RELATED"/>
    <property type="match status" value="1"/>
</dbReference>
<evidence type="ECO:0000313" key="3">
    <source>
        <dbReference type="Proteomes" id="UP000886883"/>
    </source>
</evidence>